<protein>
    <submittedName>
        <fullName evidence="2">Uncharacterized protein</fullName>
    </submittedName>
</protein>
<name>A0A1Y2BM51_9TREE</name>
<dbReference type="EMBL" id="MCFC01000001">
    <property type="protein sequence ID" value="ORY35836.1"/>
    <property type="molecule type" value="Genomic_DNA"/>
</dbReference>
<feature type="compositionally biased region" description="Acidic residues" evidence="1">
    <location>
        <begin position="285"/>
        <end position="310"/>
    </location>
</feature>
<dbReference type="AlphaFoldDB" id="A0A1Y2BM51"/>
<sequence length="450" mass="49717">MPKHVPTFKHLIASSSTSNDRQPPHERSRSVNDILASYRAQKPGSRDVPPLPSVRVGGVSGIEDVVESGVFPAEELRRAQIAQRSARRRVAGPAPPPSWSSSNASHQSVNQSDIRTSSSTSRQISQRQLYRASSLLSHRPSAPAGRLVEHCLSAVLVYLQDETLLSMDSHDEEEISVRKGDGDGVEEVCGGVNSVGVGDGGKVTLGQIMRDQVGYLAPHLKSALLDLASIQPQGSRRRLGDKSIRAILYSPSDIDWTVNENKNQIEDKDENQEQSQDDKDKDNEEGGEEEEEGEEEEGKEEEGEEDDDESLNSWDTNSSTSSSLEIRLQHLSLTLHPNPIPLLRHLSPLIPSSLNLAYSSIPDLSKLVQLLPASMRELGLCGVKIKGSLDHWRRGLAALGRKMLVLKVSHPPTFQRNPIQSSLYPHYTIPIRCENQSIISHYHIHLYSVY</sequence>
<feature type="region of interest" description="Disordered" evidence="1">
    <location>
        <begin position="83"/>
        <end position="123"/>
    </location>
</feature>
<dbReference type="OrthoDB" id="2589772at2759"/>
<feature type="region of interest" description="Disordered" evidence="1">
    <location>
        <begin position="1"/>
        <end position="53"/>
    </location>
</feature>
<gene>
    <name evidence="2" type="ORF">BCR39DRAFT_512456</name>
</gene>
<evidence type="ECO:0000313" key="3">
    <source>
        <dbReference type="Proteomes" id="UP000193986"/>
    </source>
</evidence>
<keyword evidence="3" id="KW-1185">Reference proteome</keyword>
<evidence type="ECO:0000256" key="1">
    <source>
        <dbReference type="SAM" id="MobiDB-lite"/>
    </source>
</evidence>
<dbReference type="InParanoid" id="A0A1Y2BM51"/>
<evidence type="ECO:0000313" key="2">
    <source>
        <dbReference type="EMBL" id="ORY35836.1"/>
    </source>
</evidence>
<organism evidence="2 3">
    <name type="scientific">Naematelia encephala</name>
    <dbReference type="NCBI Taxonomy" id="71784"/>
    <lineage>
        <taxon>Eukaryota</taxon>
        <taxon>Fungi</taxon>
        <taxon>Dikarya</taxon>
        <taxon>Basidiomycota</taxon>
        <taxon>Agaricomycotina</taxon>
        <taxon>Tremellomycetes</taxon>
        <taxon>Tremellales</taxon>
        <taxon>Naemateliaceae</taxon>
        <taxon>Naematelia</taxon>
    </lineage>
</organism>
<proteinExistence type="predicted"/>
<accession>A0A1Y2BM51</accession>
<reference evidence="2 3" key="1">
    <citation type="submission" date="2016-07" db="EMBL/GenBank/DDBJ databases">
        <title>Pervasive Adenine N6-methylation of Active Genes in Fungi.</title>
        <authorList>
            <consortium name="DOE Joint Genome Institute"/>
            <person name="Mondo S.J."/>
            <person name="Dannebaum R.O."/>
            <person name="Kuo R.C."/>
            <person name="Labutti K."/>
            <person name="Haridas S."/>
            <person name="Kuo A."/>
            <person name="Salamov A."/>
            <person name="Ahrendt S.R."/>
            <person name="Lipzen A."/>
            <person name="Sullivan W."/>
            <person name="Andreopoulos W.B."/>
            <person name="Clum A."/>
            <person name="Lindquist E."/>
            <person name="Daum C."/>
            <person name="Ramamoorthy G.K."/>
            <person name="Gryganskyi A."/>
            <person name="Culley D."/>
            <person name="Magnuson J.K."/>
            <person name="James T.Y."/>
            <person name="O'Malley M.A."/>
            <person name="Stajich J.E."/>
            <person name="Spatafora J.W."/>
            <person name="Visel A."/>
            <person name="Grigoriev I.V."/>
        </authorList>
    </citation>
    <scope>NUCLEOTIDE SEQUENCE [LARGE SCALE GENOMIC DNA]</scope>
    <source>
        <strain evidence="2 3">68-887.2</strain>
    </source>
</reference>
<feature type="region of interest" description="Disordered" evidence="1">
    <location>
        <begin position="265"/>
        <end position="319"/>
    </location>
</feature>
<dbReference type="Proteomes" id="UP000193986">
    <property type="component" value="Unassembled WGS sequence"/>
</dbReference>
<comment type="caution">
    <text evidence="2">The sequence shown here is derived from an EMBL/GenBank/DDBJ whole genome shotgun (WGS) entry which is preliminary data.</text>
</comment>
<feature type="compositionally biased region" description="Low complexity" evidence="1">
    <location>
        <begin position="99"/>
        <end position="123"/>
    </location>
</feature>